<proteinExistence type="predicted"/>
<reference evidence="1" key="1">
    <citation type="submission" date="2019-07" db="EMBL/GenBank/DDBJ databases">
        <title>Annotation for the trematode Paragonimus miyazaki's.</title>
        <authorList>
            <person name="Choi Y.-J."/>
        </authorList>
    </citation>
    <scope>NUCLEOTIDE SEQUENCE</scope>
    <source>
        <strain evidence="1">Japan</strain>
    </source>
</reference>
<organism evidence="1 2">
    <name type="scientific">Paragonimus skrjabini miyazakii</name>
    <dbReference type="NCBI Taxonomy" id="59628"/>
    <lineage>
        <taxon>Eukaryota</taxon>
        <taxon>Metazoa</taxon>
        <taxon>Spiralia</taxon>
        <taxon>Lophotrochozoa</taxon>
        <taxon>Platyhelminthes</taxon>
        <taxon>Trematoda</taxon>
        <taxon>Digenea</taxon>
        <taxon>Plagiorchiida</taxon>
        <taxon>Troglotremata</taxon>
        <taxon>Troglotrematidae</taxon>
        <taxon>Paragonimus</taxon>
    </lineage>
</organism>
<accession>A0A8S9YI37</accession>
<gene>
    <name evidence="1" type="ORF">EG68_09058</name>
</gene>
<evidence type="ECO:0000313" key="2">
    <source>
        <dbReference type="Proteomes" id="UP000822476"/>
    </source>
</evidence>
<sequence length="95" mass="10603">MCVASYLIVTTVSNQNRKICARSQVNHFFQSYIVCAYVFKFPASRTALRLYEQLVVRSYFLQKGHPIGGFGDSVPYLQHSGKSAALTSATSELSF</sequence>
<keyword evidence="2" id="KW-1185">Reference proteome</keyword>
<evidence type="ECO:0000313" key="1">
    <source>
        <dbReference type="EMBL" id="KAF7251389.1"/>
    </source>
</evidence>
<protein>
    <submittedName>
        <fullName evidence="1">Uncharacterized protein</fullName>
    </submittedName>
</protein>
<dbReference type="Proteomes" id="UP000822476">
    <property type="component" value="Unassembled WGS sequence"/>
</dbReference>
<dbReference type="AlphaFoldDB" id="A0A8S9YI37"/>
<dbReference type="EMBL" id="JTDE01005078">
    <property type="protein sequence ID" value="KAF7251389.1"/>
    <property type="molecule type" value="Genomic_DNA"/>
</dbReference>
<name>A0A8S9YI37_9TREM</name>
<comment type="caution">
    <text evidence="1">The sequence shown here is derived from an EMBL/GenBank/DDBJ whole genome shotgun (WGS) entry which is preliminary data.</text>
</comment>